<dbReference type="VEuPathDB" id="VectorBase:SSCA001110"/>
<feature type="compositionally biased region" description="Basic residues" evidence="5">
    <location>
        <begin position="1"/>
        <end position="29"/>
    </location>
</feature>
<dbReference type="PANTHER" id="PTHR13243">
    <property type="entry name" value="HSPC111 PROTEIN-RELATED"/>
    <property type="match status" value="1"/>
</dbReference>
<proteinExistence type="inferred from homology"/>
<evidence type="ECO:0000256" key="5">
    <source>
        <dbReference type="SAM" id="MobiDB-lite"/>
    </source>
</evidence>
<keyword evidence="4" id="KW-0539">Nucleus</keyword>
<dbReference type="EMBL" id="JXLN01013878">
    <property type="protein sequence ID" value="KPM09659.1"/>
    <property type="molecule type" value="Genomic_DNA"/>
</dbReference>
<accession>A0A132AFN3</accession>
<dbReference type="InterPro" id="IPR019002">
    <property type="entry name" value="Ribosome_biogenesis_Nop16"/>
</dbReference>
<dbReference type="PANTHER" id="PTHR13243:SF1">
    <property type="entry name" value="NUCLEOLAR PROTEIN 16"/>
    <property type="match status" value="1"/>
</dbReference>
<dbReference type="Proteomes" id="UP000616769">
    <property type="component" value="Unassembled WGS sequence"/>
</dbReference>
<evidence type="ECO:0000256" key="2">
    <source>
        <dbReference type="ARBA" id="ARBA00008479"/>
    </source>
</evidence>
<evidence type="ECO:0000313" key="6">
    <source>
        <dbReference type="EMBL" id="KPM09659.1"/>
    </source>
</evidence>
<evidence type="ECO:0000256" key="4">
    <source>
        <dbReference type="ARBA" id="ARBA00023242"/>
    </source>
</evidence>
<comment type="caution">
    <text evidence="6">The sequence shown here is derived from an EMBL/GenBank/DDBJ whole genome shotgun (WGS) entry which is preliminary data.</text>
</comment>
<evidence type="ECO:0000256" key="1">
    <source>
        <dbReference type="ARBA" id="ARBA00004604"/>
    </source>
</evidence>
<dbReference type="OrthoDB" id="285729at2759"/>
<feature type="region of interest" description="Disordered" evidence="5">
    <location>
        <begin position="1"/>
        <end position="33"/>
    </location>
</feature>
<comment type="similarity">
    <text evidence="2">Belongs to the NOP16 family.</text>
</comment>
<evidence type="ECO:0000256" key="3">
    <source>
        <dbReference type="ARBA" id="ARBA00015522"/>
    </source>
</evidence>
<feature type="compositionally biased region" description="Acidic residues" evidence="5">
    <location>
        <begin position="123"/>
        <end position="133"/>
    </location>
</feature>
<sequence length="226" mass="26654">MGKARAVSKRRRKAGSFHYKRRSKLKRQRQKELRKCGPMNCDLIRESWNEQKSLKTNMKNLGLSEDPNKLLNGPCFYEKFKNKSQENVQDNIVLRLHERLKKKKLRDTKRLLRKKASSKNDANDDEELMNVDDENDPDEIATVADKLSELASKPSMKNFKFGPEQIKFCSYMLEKYGDDYESMARDQRNFYQESPGQIRTTIKKFLSIDSNRRIYENAKQICISQL</sequence>
<protein>
    <recommendedName>
        <fullName evidence="3">Nucleolar protein 16</fullName>
    </recommendedName>
</protein>
<dbReference type="Pfam" id="PF09420">
    <property type="entry name" value="Nop16"/>
    <property type="match status" value="1"/>
</dbReference>
<organism evidence="6 7">
    <name type="scientific">Sarcoptes scabiei</name>
    <name type="common">Itch mite</name>
    <name type="synonym">Acarus scabiei</name>
    <dbReference type="NCBI Taxonomy" id="52283"/>
    <lineage>
        <taxon>Eukaryota</taxon>
        <taxon>Metazoa</taxon>
        <taxon>Ecdysozoa</taxon>
        <taxon>Arthropoda</taxon>
        <taxon>Chelicerata</taxon>
        <taxon>Arachnida</taxon>
        <taxon>Acari</taxon>
        <taxon>Acariformes</taxon>
        <taxon>Sarcoptiformes</taxon>
        <taxon>Astigmata</taxon>
        <taxon>Psoroptidia</taxon>
        <taxon>Sarcoptoidea</taxon>
        <taxon>Sarcoptidae</taxon>
        <taxon>Sarcoptinae</taxon>
        <taxon>Sarcoptes</taxon>
    </lineage>
</organism>
<dbReference type="GO" id="GO:0042273">
    <property type="term" value="P:ribosomal large subunit biogenesis"/>
    <property type="evidence" value="ECO:0007669"/>
    <property type="project" value="TreeGrafter"/>
</dbReference>
<evidence type="ECO:0000313" key="7">
    <source>
        <dbReference type="Proteomes" id="UP000616769"/>
    </source>
</evidence>
<gene>
    <name evidence="6" type="ORF">QR98_0082000</name>
</gene>
<reference evidence="6 7" key="1">
    <citation type="journal article" date="2015" name="Parasit. Vectors">
        <title>Draft genome of the scabies mite.</title>
        <authorList>
            <person name="Rider S.D.Jr."/>
            <person name="Morgan M.S."/>
            <person name="Arlian L.G."/>
        </authorList>
    </citation>
    <scope>NUCLEOTIDE SEQUENCE [LARGE SCALE GENOMIC DNA]</scope>
    <source>
        <strain evidence="6">Arlian Lab</strain>
    </source>
</reference>
<dbReference type="GO" id="GO:0005730">
    <property type="term" value="C:nucleolus"/>
    <property type="evidence" value="ECO:0007669"/>
    <property type="project" value="UniProtKB-SubCell"/>
</dbReference>
<name>A0A132AFN3_SARSC</name>
<comment type="subcellular location">
    <subcellularLocation>
        <location evidence="1">Nucleus</location>
        <location evidence="1">Nucleolus</location>
    </subcellularLocation>
</comment>
<dbReference type="AlphaFoldDB" id="A0A132AFN3"/>
<feature type="region of interest" description="Disordered" evidence="5">
    <location>
        <begin position="112"/>
        <end position="133"/>
    </location>
</feature>